<dbReference type="PANTHER" id="PTHR42790">
    <property type="entry name" value="AMINOTRANSFERASE"/>
    <property type="match status" value="1"/>
</dbReference>
<name>A0ABP6Q999_9ACTN</name>
<dbReference type="GO" id="GO:0008483">
    <property type="term" value="F:transaminase activity"/>
    <property type="evidence" value="ECO:0007669"/>
    <property type="project" value="UniProtKB-KW"/>
</dbReference>
<proteinExistence type="predicted"/>
<keyword evidence="4" id="KW-0663">Pyridoxal phosphate</keyword>
<reference evidence="7" key="1">
    <citation type="journal article" date="2019" name="Int. J. Syst. Evol. Microbiol.">
        <title>The Global Catalogue of Microorganisms (GCM) 10K type strain sequencing project: providing services to taxonomists for standard genome sequencing and annotation.</title>
        <authorList>
            <consortium name="The Broad Institute Genomics Platform"/>
            <consortium name="The Broad Institute Genome Sequencing Center for Infectious Disease"/>
            <person name="Wu L."/>
            <person name="Ma J."/>
        </authorList>
    </citation>
    <scope>NUCLEOTIDE SEQUENCE [LARGE SCALE GENOMIC DNA]</scope>
    <source>
        <strain evidence="7">JCM 9377</strain>
    </source>
</reference>
<evidence type="ECO:0000256" key="3">
    <source>
        <dbReference type="ARBA" id="ARBA00022679"/>
    </source>
</evidence>
<sequence>METTRSDSHLDRYAARARGMVASEIRALFAVATRPEIVSLAGGMPFVSALPLDDVGAMLQHLIETRGAQALQYGSAQGDPELRERICEVMALEGITASPEDVTVTVGSQQALDLLTRIFIDPGDVVLAESPSYVGALGTFAAYQADVVHVPMDSLGLIPEALRETLTNLRGRRVKFLYTIPTFQNPAGVTLSTARRREILAIAEEFDLLIIEDNPYGLLSFDGHPPRPLRADESERVIYLGSFSKTFASGLRVGWALAPHAVRAKLVLAAESAMLSHSNLTQLAVREFLATHPWKEQVKSFTELYRERRDAMLESLTAHMPEGTTWTRPGGGFFVWLTLPEGLDSKAMAPLAIANRVAYVPGTGFYADGSGHRHMRISFCYPDPTQIQEGVRRLAEVIHAEVDLRNTFHP</sequence>
<dbReference type="PANTHER" id="PTHR42790:SF19">
    <property type="entry name" value="KYNURENINE_ALPHA-AMINOADIPATE AMINOTRANSFERASE, MITOCHONDRIAL"/>
    <property type="match status" value="1"/>
</dbReference>
<dbReference type="RefSeq" id="WP_344828940.1">
    <property type="nucleotide sequence ID" value="NZ_BAAAUV010000007.1"/>
</dbReference>
<dbReference type="EMBL" id="BAAAUV010000007">
    <property type="protein sequence ID" value="GAA3213159.1"/>
    <property type="molecule type" value="Genomic_DNA"/>
</dbReference>
<evidence type="ECO:0000313" key="6">
    <source>
        <dbReference type="EMBL" id="GAA3213159.1"/>
    </source>
</evidence>
<dbReference type="SUPFAM" id="SSF53383">
    <property type="entry name" value="PLP-dependent transferases"/>
    <property type="match status" value="1"/>
</dbReference>
<protein>
    <submittedName>
        <fullName evidence="6">PLP-dependent aminotransferase family protein</fullName>
    </submittedName>
</protein>
<organism evidence="6 7">
    <name type="scientific">Actinocorallia longicatena</name>
    <dbReference type="NCBI Taxonomy" id="111803"/>
    <lineage>
        <taxon>Bacteria</taxon>
        <taxon>Bacillati</taxon>
        <taxon>Actinomycetota</taxon>
        <taxon>Actinomycetes</taxon>
        <taxon>Streptosporangiales</taxon>
        <taxon>Thermomonosporaceae</taxon>
        <taxon>Actinocorallia</taxon>
    </lineage>
</organism>
<keyword evidence="7" id="KW-1185">Reference proteome</keyword>
<dbReference type="InterPro" id="IPR015421">
    <property type="entry name" value="PyrdxlP-dep_Trfase_major"/>
</dbReference>
<dbReference type="InterPro" id="IPR004839">
    <property type="entry name" value="Aminotransferase_I/II_large"/>
</dbReference>
<evidence type="ECO:0000256" key="2">
    <source>
        <dbReference type="ARBA" id="ARBA00022576"/>
    </source>
</evidence>
<dbReference type="InterPro" id="IPR015424">
    <property type="entry name" value="PyrdxlP-dep_Trfase"/>
</dbReference>
<comment type="cofactor">
    <cofactor evidence="1">
        <name>pyridoxal 5'-phosphate</name>
        <dbReference type="ChEBI" id="CHEBI:597326"/>
    </cofactor>
</comment>
<evidence type="ECO:0000313" key="7">
    <source>
        <dbReference type="Proteomes" id="UP001501237"/>
    </source>
</evidence>
<evidence type="ECO:0000256" key="1">
    <source>
        <dbReference type="ARBA" id="ARBA00001933"/>
    </source>
</evidence>
<comment type="caution">
    <text evidence="6">The sequence shown here is derived from an EMBL/GenBank/DDBJ whole genome shotgun (WGS) entry which is preliminary data.</text>
</comment>
<dbReference type="Gene3D" id="3.90.1150.10">
    <property type="entry name" value="Aspartate Aminotransferase, domain 1"/>
    <property type="match status" value="1"/>
</dbReference>
<dbReference type="CDD" id="cd00609">
    <property type="entry name" value="AAT_like"/>
    <property type="match status" value="1"/>
</dbReference>
<gene>
    <name evidence="6" type="ORF">GCM10010468_32960</name>
</gene>
<dbReference type="Proteomes" id="UP001501237">
    <property type="component" value="Unassembled WGS sequence"/>
</dbReference>
<keyword evidence="3" id="KW-0808">Transferase</keyword>
<feature type="domain" description="Aminotransferase class I/classII large" evidence="5">
    <location>
        <begin position="60"/>
        <end position="394"/>
    </location>
</feature>
<dbReference type="InterPro" id="IPR050859">
    <property type="entry name" value="Class-I_PLP-dep_aminotransf"/>
</dbReference>
<accession>A0ABP6Q999</accession>
<evidence type="ECO:0000256" key="4">
    <source>
        <dbReference type="ARBA" id="ARBA00022898"/>
    </source>
</evidence>
<dbReference type="Gene3D" id="3.40.640.10">
    <property type="entry name" value="Type I PLP-dependent aspartate aminotransferase-like (Major domain)"/>
    <property type="match status" value="1"/>
</dbReference>
<evidence type="ECO:0000259" key="5">
    <source>
        <dbReference type="Pfam" id="PF00155"/>
    </source>
</evidence>
<dbReference type="Pfam" id="PF00155">
    <property type="entry name" value="Aminotran_1_2"/>
    <property type="match status" value="1"/>
</dbReference>
<keyword evidence="2 6" id="KW-0032">Aminotransferase</keyword>
<dbReference type="InterPro" id="IPR015422">
    <property type="entry name" value="PyrdxlP-dep_Trfase_small"/>
</dbReference>